<comment type="caution">
    <text evidence="1">The sequence shown here is derived from an EMBL/GenBank/DDBJ whole genome shotgun (WGS) entry which is preliminary data.</text>
</comment>
<gene>
    <name evidence="1" type="ORF">HG263_12150</name>
</gene>
<reference evidence="1 2" key="1">
    <citation type="submission" date="2020-04" db="EMBL/GenBank/DDBJ databases">
        <title>Pseudoalteromonas caenipelagi sp. nov., isolated from a tidal flat.</title>
        <authorList>
            <person name="Park S."/>
            <person name="Yoon J.-H."/>
        </authorList>
    </citation>
    <scope>NUCLEOTIDE SEQUENCE [LARGE SCALE GENOMIC DNA]</scope>
    <source>
        <strain evidence="1 2">JBTF-M23</strain>
    </source>
</reference>
<accession>A0A849VC90</accession>
<name>A0A849VC90_9GAMM</name>
<keyword evidence="2" id="KW-1185">Reference proteome</keyword>
<dbReference type="AlphaFoldDB" id="A0A849VC90"/>
<dbReference type="EMBL" id="JABBPG010000004">
    <property type="protein sequence ID" value="NOU51279.1"/>
    <property type="molecule type" value="Genomic_DNA"/>
</dbReference>
<evidence type="ECO:0000313" key="1">
    <source>
        <dbReference type="EMBL" id="NOU51279.1"/>
    </source>
</evidence>
<proteinExistence type="predicted"/>
<organism evidence="1 2">
    <name type="scientific">Pseudoalteromonas caenipelagi</name>
    <dbReference type="NCBI Taxonomy" id="2726988"/>
    <lineage>
        <taxon>Bacteria</taxon>
        <taxon>Pseudomonadati</taxon>
        <taxon>Pseudomonadota</taxon>
        <taxon>Gammaproteobacteria</taxon>
        <taxon>Alteromonadales</taxon>
        <taxon>Pseudoalteromonadaceae</taxon>
        <taxon>Pseudoalteromonas</taxon>
    </lineage>
</organism>
<evidence type="ECO:0000313" key="2">
    <source>
        <dbReference type="Proteomes" id="UP000586305"/>
    </source>
</evidence>
<sequence length="96" mass="11241">MRRKEIFRWFEQAEIEAFINGEVKQVLQALEIQGVAILDGGLWNVRAPDPVLYTNSAFIHSTELKNIEFDRMNIILKENFIGFKDRRLSIVFEPES</sequence>
<dbReference type="RefSeq" id="WP_171626339.1">
    <property type="nucleotide sequence ID" value="NZ_JABBPG010000004.1"/>
</dbReference>
<dbReference type="Proteomes" id="UP000586305">
    <property type="component" value="Unassembled WGS sequence"/>
</dbReference>
<protein>
    <submittedName>
        <fullName evidence="1">Uncharacterized protein</fullName>
    </submittedName>
</protein>